<comment type="caution">
    <text evidence="3">The sequence shown here is derived from an EMBL/GenBank/DDBJ whole genome shotgun (WGS) entry which is preliminary data.</text>
</comment>
<dbReference type="EMBL" id="BMVP01000009">
    <property type="protein sequence ID" value="GHB70089.1"/>
    <property type="molecule type" value="Genomic_DNA"/>
</dbReference>
<feature type="domain" description="Transposase IS701-like DDE" evidence="2">
    <location>
        <begin position="32"/>
        <end position="164"/>
    </location>
</feature>
<evidence type="ECO:0000259" key="2">
    <source>
        <dbReference type="Pfam" id="PF13546"/>
    </source>
</evidence>
<organism evidence="3 4">
    <name type="scientific">Streptomyces cirratus</name>
    <dbReference type="NCBI Taxonomy" id="68187"/>
    <lineage>
        <taxon>Bacteria</taxon>
        <taxon>Bacillati</taxon>
        <taxon>Actinomycetota</taxon>
        <taxon>Actinomycetes</taxon>
        <taxon>Kitasatosporales</taxon>
        <taxon>Streptomycetaceae</taxon>
        <taxon>Streptomyces</taxon>
    </lineage>
</organism>
<dbReference type="PANTHER" id="PTHR33627">
    <property type="entry name" value="TRANSPOSASE"/>
    <property type="match status" value="1"/>
</dbReference>
<name>A0ABQ3EZT3_9ACTN</name>
<reference evidence="4" key="1">
    <citation type="journal article" date="2019" name="Int. J. Syst. Evol. Microbiol.">
        <title>The Global Catalogue of Microorganisms (GCM) 10K type strain sequencing project: providing services to taxonomists for standard genome sequencing and annotation.</title>
        <authorList>
            <consortium name="The Broad Institute Genomics Platform"/>
            <consortium name="The Broad Institute Genome Sequencing Center for Infectious Disease"/>
            <person name="Wu L."/>
            <person name="Ma J."/>
        </authorList>
    </citation>
    <scope>NUCLEOTIDE SEQUENCE [LARGE SCALE GENOMIC DNA]</scope>
    <source>
        <strain evidence="4">JCM 4738</strain>
    </source>
</reference>
<proteinExistence type="predicted"/>
<evidence type="ECO:0000313" key="3">
    <source>
        <dbReference type="EMBL" id="GHB70089.1"/>
    </source>
</evidence>
<dbReference type="Proteomes" id="UP000642673">
    <property type="component" value="Unassembled WGS sequence"/>
</dbReference>
<evidence type="ECO:0000256" key="1">
    <source>
        <dbReference type="SAM" id="MobiDB-lite"/>
    </source>
</evidence>
<evidence type="ECO:0000313" key="4">
    <source>
        <dbReference type="Proteomes" id="UP000642673"/>
    </source>
</evidence>
<gene>
    <name evidence="3" type="ORF">GCM10010347_45440</name>
</gene>
<dbReference type="PANTHER" id="PTHR33627:SF1">
    <property type="entry name" value="TRANSPOSASE"/>
    <property type="match status" value="1"/>
</dbReference>
<dbReference type="Pfam" id="PF13546">
    <property type="entry name" value="DDE_5"/>
    <property type="match status" value="1"/>
</dbReference>
<sequence>MNTGTGRPDRTGEAVMAEAATGEVVEELCAAVFEPLRRRDQRERGRQYVRGLLAAEGRKSIRNMALQTGSGGAAEEQALHHFIAGSTWDWQPIRTALAHYLGRSAPLSAWVVQPMAIPRGGEHSVGVGNRFDPHHGQVFRGQQALATWFISGGVATPVQWRLLLGGEGPAVSADSYEACAVAGAVELARGSAGGVRPVVLDVPDIATRATLGRFAEARVPVVARVSPGARLGVADQRLPGYGALPMAARDILQNVRGMRMPVEWADPERAGARRSSLVAAVRVLLAGREMLLFGEWSDARRLPGRMWVTDMTRAAPGALVRLTKNAGKVSLAAGASMDRVGLRDFAGRSLSGWHRHVTLASVAHAGLWLAGRLPPSSPAPAPGARPRRPSPALARC</sequence>
<protein>
    <submittedName>
        <fullName evidence="3">ISXo8 transposase</fullName>
    </submittedName>
</protein>
<accession>A0ABQ3EZT3</accession>
<feature type="region of interest" description="Disordered" evidence="1">
    <location>
        <begin position="374"/>
        <end position="396"/>
    </location>
</feature>
<dbReference type="InterPro" id="IPR038721">
    <property type="entry name" value="IS701-like_DDE_dom"/>
</dbReference>
<keyword evidence="4" id="KW-1185">Reference proteome</keyword>
<dbReference type="RefSeq" id="WP_229873889.1">
    <property type="nucleotide sequence ID" value="NZ_BMVP01000009.1"/>
</dbReference>
<dbReference type="InterPro" id="IPR039365">
    <property type="entry name" value="IS701-like"/>
</dbReference>